<dbReference type="InterPro" id="IPR012938">
    <property type="entry name" value="Glc/Sorbosone_DH"/>
</dbReference>
<comment type="subcellular location">
    <subcellularLocation>
        <location evidence="1">Membrane</location>
        <topology evidence="1">Single-pass membrane protein</topology>
    </subcellularLocation>
</comment>
<dbReference type="AlphaFoldDB" id="D7G957"/>
<dbReference type="OrthoDB" id="10266706at2759"/>
<keyword evidence="6" id="KW-0325">Glycoprotein</keyword>
<keyword evidence="3 8" id="KW-0732">Signal</keyword>
<keyword evidence="2" id="KW-0812">Transmembrane</keyword>
<dbReference type="InterPro" id="IPR051836">
    <property type="entry name" value="Kremen_rcpt"/>
</dbReference>
<dbReference type="SUPFAM" id="SSF50952">
    <property type="entry name" value="Soluble quinoprotein glucose dehydrogenase"/>
    <property type="match status" value="1"/>
</dbReference>
<dbReference type="PROSITE" id="PS51212">
    <property type="entry name" value="WSC"/>
    <property type="match status" value="3"/>
</dbReference>
<proteinExistence type="predicted"/>
<feature type="compositionally biased region" description="Polar residues" evidence="7">
    <location>
        <begin position="543"/>
        <end position="556"/>
    </location>
</feature>
<evidence type="ECO:0000256" key="3">
    <source>
        <dbReference type="ARBA" id="ARBA00022729"/>
    </source>
</evidence>
<evidence type="ECO:0000256" key="8">
    <source>
        <dbReference type="SAM" id="SignalP"/>
    </source>
</evidence>
<evidence type="ECO:0000259" key="9">
    <source>
        <dbReference type="PROSITE" id="PS51212"/>
    </source>
</evidence>
<dbReference type="InterPro" id="IPR011041">
    <property type="entry name" value="Quinoprot_gluc/sorb_DH_b-prop"/>
</dbReference>
<dbReference type="SMART" id="SM00321">
    <property type="entry name" value="WSC"/>
    <property type="match status" value="3"/>
</dbReference>
<evidence type="ECO:0000256" key="5">
    <source>
        <dbReference type="ARBA" id="ARBA00023136"/>
    </source>
</evidence>
<dbReference type="InterPro" id="IPR011042">
    <property type="entry name" value="6-blade_b-propeller_TolB-like"/>
</dbReference>
<evidence type="ECO:0000256" key="7">
    <source>
        <dbReference type="SAM" id="MobiDB-lite"/>
    </source>
</evidence>
<keyword evidence="4" id="KW-1133">Transmembrane helix</keyword>
<feature type="region of interest" description="Disordered" evidence="7">
    <location>
        <begin position="672"/>
        <end position="702"/>
    </location>
</feature>
<evidence type="ECO:0000256" key="1">
    <source>
        <dbReference type="ARBA" id="ARBA00004167"/>
    </source>
</evidence>
<keyword evidence="5" id="KW-0472">Membrane</keyword>
<feature type="signal peptide" evidence="8">
    <location>
        <begin position="1"/>
        <end position="18"/>
    </location>
</feature>
<dbReference type="eggNOG" id="KOG4157">
    <property type="taxonomic scope" value="Eukaryota"/>
</dbReference>
<dbReference type="InterPro" id="IPR002889">
    <property type="entry name" value="WSC_carb-bd"/>
</dbReference>
<feature type="chain" id="PRO_5003095917" description="WSC domain-containing protein" evidence="8">
    <location>
        <begin position="19"/>
        <end position="796"/>
    </location>
</feature>
<reference evidence="10 11" key="1">
    <citation type="journal article" date="2010" name="Nature">
        <title>The Ectocarpus genome and the independent evolution of multicellularity in brown algae.</title>
        <authorList>
            <person name="Cock J.M."/>
            <person name="Sterck L."/>
            <person name="Rouze P."/>
            <person name="Scornet D."/>
            <person name="Allen A.E."/>
            <person name="Amoutzias G."/>
            <person name="Anthouard V."/>
            <person name="Artiguenave F."/>
            <person name="Aury J.M."/>
            <person name="Badger J.H."/>
            <person name="Beszteri B."/>
            <person name="Billiau K."/>
            <person name="Bonnet E."/>
            <person name="Bothwell J.H."/>
            <person name="Bowler C."/>
            <person name="Boyen C."/>
            <person name="Brownlee C."/>
            <person name="Carrano C.J."/>
            <person name="Charrier B."/>
            <person name="Cho G.Y."/>
            <person name="Coelho S.M."/>
            <person name="Collen J."/>
            <person name="Corre E."/>
            <person name="Da Silva C."/>
            <person name="Delage L."/>
            <person name="Delaroque N."/>
            <person name="Dittami S.M."/>
            <person name="Doulbeau S."/>
            <person name="Elias M."/>
            <person name="Farnham G."/>
            <person name="Gachon C.M."/>
            <person name="Gschloessl B."/>
            <person name="Heesch S."/>
            <person name="Jabbari K."/>
            <person name="Jubin C."/>
            <person name="Kawai H."/>
            <person name="Kimura K."/>
            <person name="Kloareg B."/>
            <person name="Kupper F.C."/>
            <person name="Lang D."/>
            <person name="Le Bail A."/>
            <person name="Leblanc C."/>
            <person name="Lerouge P."/>
            <person name="Lohr M."/>
            <person name="Lopez P.J."/>
            <person name="Martens C."/>
            <person name="Maumus F."/>
            <person name="Michel G."/>
            <person name="Miranda-Saavedra D."/>
            <person name="Morales J."/>
            <person name="Moreau H."/>
            <person name="Motomura T."/>
            <person name="Nagasato C."/>
            <person name="Napoli C.A."/>
            <person name="Nelson D.R."/>
            <person name="Nyvall-Collen P."/>
            <person name="Peters A.F."/>
            <person name="Pommier C."/>
            <person name="Potin P."/>
            <person name="Poulain J."/>
            <person name="Quesneville H."/>
            <person name="Read B."/>
            <person name="Rensing S.A."/>
            <person name="Ritter A."/>
            <person name="Rousvoal S."/>
            <person name="Samanta M."/>
            <person name="Samson G."/>
            <person name="Schroeder D.C."/>
            <person name="Segurens B."/>
            <person name="Strittmatter M."/>
            <person name="Tonon T."/>
            <person name="Tregear J.W."/>
            <person name="Valentin K."/>
            <person name="von Dassow P."/>
            <person name="Yamagishi T."/>
            <person name="Van de Peer Y."/>
            <person name="Wincker P."/>
        </authorList>
    </citation>
    <scope>NUCLEOTIDE SEQUENCE [LARGE SCALE GENOMIC DNA]</scope>
    <source>
        <strain evidence="11">Ec32 / CCAP1310/4</strain>
    </source>
</reference>
<feature type="compositionally biased region" description="Low complexity" evidence="7">
    <location>
        <begin position="672"/>
        <end position="683"/>
    </location>
</feature>
<dbReference type="Proteomes" id="UP000002630">
    <property type="component" value="Linkage Group LG30"/>
</dbReference>
<dbReference type="EMBL" id="FN649755">
    <property type="protein sequence ID" value="CBJ28221.1"/>
    <property type="molecule type" value="Genomic_DNA"/>
</dbReference>
<feature type="region of interest" description="Disordered" evidence="7">
    <location>
        <begin position="531"/>
        <end position="559"/>
    </location>
</feature>
<feature type="domain" description="WSC" evidence="9">
    <location>
        <begin position="708"/>
        <end position="796"/>
    </location>
</feature>
<feature type="domain" description="WSC" evidence="9">
    <location>
        <begin position="580"/>
        <end position="668"/>
    </location>
</feature>
<sequence>MMRSFACLAALVATQVASHPLCFIDDKPTDYDQVLTFCDNSIASSGACCTDDEEAQVVVDFNAVTPVGEELTGDCPDLYKQVVCARCHSYSAHLYEYLGAELGMLDAEIFEPGLNEVFPDLADDQQPGDTVSMRQTPDGSQWWLLGISGQIYAVDSDSMDESELVIDVSGPVPSGGNFYDDFEEGLLDVAFGPMFGDNSYPQYFYVSYTVLLDDGEMQRNRLAKFTYFPEDPVATRASEEVLLTTVPKYNSIHSAGWLGFKPSDYGNPGYSDLYWTTGDGGPQTDPFNHSQDETTMLGAMMRISVPADGTGYTIPSGNYPGAKAEVCAIGLRNPWRCGFDRLNDDLYCGDVGHTLVEEINFIENIYFLREEEDGWAVGTIISDASVQIVSFAEDVNGEIMLLDYQHNMYHMPCGDLCATTCLDQAEDQPTYESLGCYADDVNDRALPIQGPNCGEGETAMSPAICASYCETLGSTFFGVQFSFQCFCGPSTADYDKHGSLSSDNCEYLCDANPDFFCGGFSTIEVFTIGDPTPTEAPAPTPLVNPSTQAPGTQAPASTAGPVLVGPSTAPTTPAPVNAGAAGYLGCFGDSQTDRVFSVVVFSGSMTTAICASTCADYAYYGTQFGGECWCGNNADYDVYGEATCDMGCTGDSSDICGGFNAMSFYSTGSVVETPSPVPDEVTPSPVPDEETPSPVPDEVTPSPVVPTEPGYLGCFGDSQADRVFSVVTGSGSMTTAICASTCADYAYYGTQFGGECWCGNNAAYDVYGEATCDMGCTGDSSEKCGGFNAMSVYGTA</sequence>
<dbReference type="EMBL" id="FN649201">
    <property type="protein sequence ID" value="CBJ28221.1"/>
    <property type="molecule type" value="Genomic_DNA"/>
</dbReference>
<name>D7G957_ECTSI</name>
<keyword evidence="11" id="KW-1185">Reference proteome</keyword>
<protein>
    <recommendedName>
        <fullName evidence="9">WSC domain-containing protein</fullName>
    </recommendedName>
</protein>
<dbReference type="Pfam" id="PF01822">
    <property type="entry name" value="WSC"/>
    <property type="match status" value="3"/>
</dbReference>
<dbReference type="Gene3D" id="2.120.10.30">
    <property type="entry name" value="TolB, C-terminal domain"/>
    <property type="match status" value="1"/>
</dbReference>
<evidence type="ECO:0000313" key="11">
    <source>
        <dbReference type="Proteomes" id="UP000002630"/>
    </source>
</evidence>
<dbReference type="InParanoid" id="D7G957"/>
<evidence type="ECO:0000256" key="2">
    <source>
        <dbReference type="ARBA" id="ARBA00022692"/>
    </source>
</evidence>
<dbReference type="Pfam" id="PF07995">
    <property type="entry name" value="GSDH"/>
    <property type="match status" value="1"/>
</dbReference>
<dbReference type="PANTHER" id="PTHR24269">
    <property type="entry name" value="KREMEN PROTEIN"/>
    <property type="match status" value="1"/>
</dbReference>
<evidence type="ECO:0000256" key="6">
    <source>
        <dbReference type="ARBA" id="ARBA00023180"/>
    </source>
</evidence>
<dbReference type="PANTHER" id="PTHR24269:SF16">
    <property type="entry name" value="PROTEIN SLG1"/>
    <property type="match status" value="1"/>
</dbReference>
<evidence type="ECO:0000313" key="10">
    <source>
        <dbReference type="EMBL" id="CBJ28221.1"/>
    </source>
</evidence>
<dbReference type="GO" id="GO:0005886">
    <property type="term" value="C:plasma membrane"/>
    <property type="evidence" value="ECO:0007669"/>
    <property type="project" value="TreeGrafter"/>
</dbReference>
<gene>
    <name evidence="10" type="ORF">Esi_0096_0033</name>
</gene>
<evidence type="ECO:0000256" key="4">
    <source>
        <dbReference type="ARBA" id="ARBA00022989"/>
    </source>
</evidence>
<feature type="domain" description="WSC" evidence="9">
    <location>
        <begin position="430"/>
        <end position="529"/>
    </location>
</feature>
<accession>D7G957</accession>
<organism evidence="10 11">
    <name type="scientific">Ectocarpus siliculosus</name>
    <name type="common">Brown alga</name>
    <name type="synonym">Conferva siliculosa</name>
    <dbReference type="NCBI Taxonomy" id="2880"/>
    <lineage>
        <taxon>Eukaryota</taxon>
        <taxon>Sar</taxon>
        <taxon>Stramenopiles</taxon>
        <taxon>Ochrophyta</taxon>
        <taxon>PX clade</taxon>
        <taxon>Phaeophyceae</taxon>
        <taxon>Ectocarpales</taxon>
        <taxon>Ectocarpaceae</taxon>
        <taxon>Ectocarpus</taxon>
    </lineage>
</organism>